<gene>
    <name evidence="1" type="ORF">PGLA1383_LOCUS46811</name>
</gene>
<dbReference type="InterPro" id="IPR006357">
    <property type="entry name" value="HAD-SF_hydro_IIA"/>
</dbReference>
<keyword evidence="2" id="KW-1185">Reference proteome</keyword>
<dbReference type="PANTHER" id="PTHR42254:SF1">
    <property type="entry name" value="CALCINEURIN-LIKE PHOSPHOESTERASE DOMAIN-CONTAINING PROTEIN"/>
    <property type="match status" value="1"/>
</dbReference>
<evidence type="ECO:0000313" key="1">
    <source>
        <dbReference type="EMBL" id="CAE8630473.1"/>
    </source>
</evidence>
<dbReference type="InterPro" id="IPR023214">
    <property type="entry name" value="HAD_sf"/>
</dbReference>
<dbReference type="Gene3D" id="3.40.50.1000">
    <property type="entry name" value="HAD superfamily/HAD-like"/>
    <property type="match status" value="2"/>
</dbReference>
<dbReference type="Gene3D" id="3.60.21.10">
    <property type="match status" value="1"/>
</dbReference>
<dbReference type="InterPro" id="IPR036412">
    <property type="entry name" value="HAD-like_sf"/>
</dbReference>
<organism evidence="1 2">
    <name type="scientific">Polarella glacialis</name>
    <name type="common">Dinoflagellate</name>
    <dbReference type="NCBI Taxonomy" id="89957"/>
    <lineage>
        <taxon>Eukaryota</taxon>
        <taxon>Sar</taxon>
        <taxon>Alveolata</taxon>
        <taxon>Dinophyceae</taxon>
        <taxon>Suessiales</taxon>
        <taxon>Suessiaceae</taxon>
        <taxon>Polarella</taxon>
    </lineage>
</organism>
<evidence type="ECO:0008006" key="3">
    <source>
        <dbReference type="Google" id="ProtNLM"/>
    </source>
</evidence>
<dbReference type="Proteomes" id="UP000654075">
    <property type="component" value="Unassembled WGS sequence"/>
</dbReference>
<dbReference type="PANTHER" id="PTHR42254">
    <property type="entry name" value="METALLOPHOS DOMAIN-CONTAINING PROTEIN"/>
    <property type="match status" value="1"/>
</dbReference>
<evidence type="ECO:0000313" key="2">
    <source>
        <dbReference type="Proteomes" id="UP000654075"/>
    </source>
</evidence>
<dbReference type="EMBL" id="CAJNNV010029896">
    <property type="protein sequence ID" value="CAE8630473.1"/>
    <property type="molecule type" value="Genomic_DNA"/>
</dbReference>
<reference evidence="1" key="1">
    <citation type="submission" date="2021-02" db="EMBL/GenBank/DDBJ databases">
        <authorList>
            <person name="Dougan E. K."/>
            <person name="Rhodes N."/>
            <person name="Thang M."/>
            <person name="Chan C."/>
        </authorList>
    </citation>
    <scope>NUCLEOTIDE SEQUENCE</scope>
</reference>
<dbReference type="Pfam" id="PF13344">
    <property type="entry name" value="Hydrolase_6"/>
    <property type="match status" value="1"/>
</dbReference>
<accession>A0A813GYV6</accession>
<comment type="caution">
    <text evidence="1">The sequence shown here is derived from an EMBL/GenBank/DDBJ whole genome shotgun (WGS) entry which is preliminary data.</text>
</comment>
<dbReference type="InterPro" id="IPR029052">
    <property type="entry name" value="Metallo-depent_PP-like"/>
</dbReference>
<protein>
    <recommendedName>
        <fullName evidence="3">Calcineurin-like phosphoesterase domain-containing protein</fullName>
    </recommendedName>
</protein>
<dbReference type="SUPFAM" id="SSF56300">
    <property type="entry name" value="Metallo-dependent phosphatases"/>
    <property type="match status" value="1"/>
</dbReference>
<dbReference type="AlphaFoldDB" id="A0A813GYV6"/>
<proteinExistence type="predicted"/>
<dbReference type="Pfam" id="PF13242">
    <property type="entry name" value="Hydrolase_like"/>
    <property type="match status" value="1"/>
</dbReference>
<name>A0A813GYV6_POLGL</name>
<dbReference type="SUPFAM" id="SSF56784">
    <property type="entry name" value="HAD-like"/>
    <property type="match status" value="1"/>
</dbReference>
<dbReference type="OrthoDB" id="413953at2759"/>
<sequence>MGNGTSSCSESSAMTTLESVEIEHVELSASTVIEYITDVEGNWDYLMRFVSMSKILYWGGEERGAWGPGTLRLRHNGMLVFGGDAPDKGPGDIRLVKTFLSLKRRFPSQVFLVLGNRDLMKMRFRAELAAGMESNSWTPPWDRNPKSLEQFLDEEKLPRSLVSKLKWMLHCNMGCQDTTFKTRKHELALPNGSATDADVLQSYCSSMDPASKDPWMLDFLLQGQIAVVLGDTLFVHGGLQDESIGVVPGQSRVYDTVEEWVKQLNLWKDAELQDFIRQPCWRTEGGMEKRGGETLIEYGTPGGGKRTVIYHNPFVDGNPVLRSPKVASFLQQSEIRRVLSGHQPHGQTPTVVRHPDTGLLVITADTSRSDGTATKLFNPAESRGSAASMVRIEGPYVYISGHFNDNSLHGCKLHVDQRQDALPDALVGRQLICGSWIKTIKNGLIVTALGKGFQVLTDELSPEHACLRLKSVFASLDMFLVNLAQMKGSFLKESNHTLSELVDDDAEIIQRSFTFKREEFDTAECYIFAMMGVLLEPDSEIGRNVVSKINEIIASKKRVLFLTNNSNYSRSSLFASLVDHHGVRLLASQLSLQASQSTDFASESHKLRHISDQHVLTSSNTCAWYLRAAGIERPFVICSSRGILDELESFGIQDYVATVDHEGKQKPEYLEEVNEERICELIKRAPDVDAIVVAWDQGLTALKAAVATQYIQWNEEQKKHLPVISCSMDASGVLGVTPADFCQGQQFQNRKIRAVGNGTMANLICNNASLQTEAINMGKPSQMLTEQLRRSVESGGLGIDFGKAVMIGSTLDTDIKFANSVGMRSLLVLSGITNEGDLLEEQLSSKLPTWVVDSLASI</sequence>